<evidence type="ECO:0000313" key="2">
    <source>
        <dbReference type="Proteomes" id="UP001311799"/>
    </source>
</evidence>
<reference evidence="1 2" key="1">
    <citation type="submission" date="2023-10" db="EMBL/GenBank/DDBJ databases">
        <title>Comparative genomics analysis reveals potential genetic determinants of host preference in Cryptosporidium xiaoi.</title>
        <authorList>
            <person name="Xiao L."/>
            <person name="Li J."/>
        </authorList>
    </citation>
    <scope>NUCLEOTIDE SEQUENCE [LARGE SCALE GENOMIC DNA]</scope>
    <source>
        <strain evidence="1 2">52996</strain>
    </source>
</reference>
<sequence length="2402" mass="276341">MWENLDPVWGTGSFEKFYNGPFRTLLSTQPDDFDEWWDVNKECVNFIDKNIMYLSNPLHSITRDSTLSLQNSGSELNEFLKRKFEYTFSILSNPLVVRMCEDLSVELSLHQIEIFGFINMALIDPSIQNESGVINLELLSSAVMELYYRELKFLLLTIHELANNCHPCVVLGVLCDQDSDFKTNTHNSPSHAYSDENSGNLFTSQCPPICIYGCIKILESGFIKNAVNSIFHSIQEIIKLGQANIKAEPQSMVDFPSNFEVNNFLRDHYKNIIFQLVDAIAMLFSRFNPKIDEIESLMELIPNVAKIHPSSLINRPTAADYDSWDNIKQDISEELTLSAKILFIIIISFDYVPQRWERDNNITAFPNSLYDAMEWFCSSKRLPKASKQNLFLLKHNLILRLSQEVSNNDNSNSLSYSTKKNDLINNEFWDLETNLGKFAAFAINGAFGENSKKRFMGITYWKVFHYIQNEILGYLDPIDPVNLIFIQVIYDFYSISLNPTQDQIQWSRILQLQRRILMEKDSRQKVEKESNNSGSKDSITSILSPIICCLNVLCRRYPLASWGASKILSSCMEMFPTLSMYSSYGETDQDASSANSMPPILSELFIDLLDLAATIMMVGHYSLGQQIAHFLQNQPSNIWFHLPSIIHFITKTLSSKFSTNKNEERLLSLDSHFLGGDQPKMGIWSGSGLDKPQFFHSFCRAVLRIISFGFSTRLNISHPPSPPLLNITINLQGGKSIANFITIILKDWSENTVLEDPRLAYALQVGCLDAISNGLIHYQASETLEIIASKIPVLKRTLQYSNSDEDTGIFLIKLLCCILTLNFKESNIKSLISMNTPDFHMKNKTLNINERSSCNHQLPILKWILLEILPMLENRKIFSPIRYWIIATLVLKYIRFILLSPLLDDSQEPSEESEAVIWLFRCLLSIDSPTFHQLMMLIVIDENPHMIFIQSQGNEPCNKFKIQAAKVGLDIIKILLQRDYLFIYWVQNYKNILNKQYLSSINSKSTQVNYNQVLSDTVAVGVISYTESALVPFHEQLYLKPQKLSSFITVSRDKYYIHFLLKYIISGIDKSTLKSLIFILFQLINRDSEVILSLITDSPSLLLQIRSTFTEILSNPSNDKFPVQIDKLILENDVSFISIWNSELSFFPPESDTGTRSKSLISDQEAIFWEEITETDIKSSSYSCEYNLLGISCKSLLPIHNELEIYWNLYLAAFVESSDLSLWSNLKSQLKSLVSISSSKLDILNANEIILNGYLQSIAPTFIPNKSCVYDKISRFHLTSTRSIIVFMLSKGIENDYIFSSKIKKSTDSVPTLIPLLLGLNLGFSIDTPTIREYLIFSSSKTQRYSSKSYDEIYIPDPSSNSEQEAFPLLTIMDILSNPPQIPLSEPNEKKFIHPDVDFAILTQLELYYISLKLIINLIKIPQLVDFTLRLITSRFSTRYSVLKERLLIPISWIPVEYRWLHYLHASMIINLISSELFTISQVSSAMKIIEDSEIKDSILCDPFWLLSVQNLSVIFRIFLTSPKTSASVSDGFDILSIIINLGQAIIEDESSFEIDEFSEQLSKKAYLFNSFIPYLSSNGTLVCGIFRTLSHPKLDNSSNKMGLYKGQFSTIVSNSIYKTCYHLFINEYIQFFGLLLNNFSNYSLDQMDDSVDMETNMFFTLQSTIELCRPYINFSFFQKSPIPLATAVLSIFSQTFLTIVKMIYNFTFPIQDKFDDNYTYKQFVSRHNISDLQKQKICFTTIQDCCEDIVNLLSGLEKASLDSTHCFPIEWKNTLLLLLSNCITIDSIQSTNENGMKNIGESFTSTLLRHIWPEIWVTRKKNNINSLPFIDFASLLINNLRISNEKHNQLSINGLHLETYLPLNVDFTNFYWVFNPQDAALFSYFNGKTKELEYFENMSFYPNMIIGISTKENHSFLSLYLLFIIYNRIYQSKQYLRFSDMSTLVPCSNGDEHTQNMQTLICTSKSLGLSCVKNLIFWNYITINWINMSQLFLRKIIESNYISCLLSQEVVILTFQELLQFFSDFKIVNSKDSLEVQYNKIFNHSEFVLSLFSLVIKIINNGIIPNNTLAGYGSIDNFEVILNWIEKLEFFFNSFFDFFIKHLLFCQQNKKLDWDFLFERQTKNVANKSGSQYIIEKFSPILCTINSMFSKTLHTIILLIGLNDKLNSEKMEYDDVILKINSCISNIKILHSRCGQILEVASQMISSNSNYIIPILISSVSWLESESKFLLLAQEKITHNILSSGLNVRQEVFTNTSNFNSDISTIFKFRSDVITWLSNCINYLVTLLRDIFELKTTQITDIEHICHIIKIVTRSSIIIMDYYYQNQNKINKNSLINTRSILPGDEHFPDSVKSYLNTLSIVLESQNKSKFVSKMSELYKKCNSELEILQEIKYRLEKIVN</sequence>
<evidence type="ECO:0000313" key="1">
    <source>
        <dbReference type="EMBL" id="KAK6590058.1"/>
    </source>
</evidence>
<comment type="caution">
    <text evidence="1">The sequence shown here is derived from an EMBL/GenBank/DDBJ whole genome shotgun (WGS) entry which is preliminary data.</text>
</comment>
<name>A0AAV9XZS5_9CRYT</name>
<proteinExistence type="predicted"/>
<accession>A0AAV9XZS5</accession>
<protein>
    <submittedName>
        <fullName evidence="1">Uncharacterized protein</fullName>
    </submittedName>
</protein>
<dbReference type="Proteomes" id="UP001311799">
    <property type="component" value="Unassembled WGS sequence"/>
</dbReference>
<organism evidence="1 2">
    <name type="scientific">Cryptosporidium xiaoi</name>
    <dbReference type="NCBI Taxonomy" id="659607"/>
    <lineage>
        <taxon>Eukaryota</taxon>
        <taxon>Sar</taxon>
        <taxon>Alveolata</taxon>
        <taxon>Apicomplexa</taxon>
        <taxon>Conoidasida</taxon>
        <taxon>Coccidia</taxon>
        <taxon>Eucoccidiorida</taxon>
        <taxon>Eimeriorina</taxon>
        <taxon>Cryptosporidiidae</taxon>
        <taxon>Cryptosporidium</taxon>
    </lineage>
</organism>
<dbReference type="EMBL" id="JAWDEY010000010">
    <property type="protein sequence ID" value="KAK6590058.1"/>
    <property type="molecule type" value="Genomic_DNA"/>
</dbReference>
<keyword evidence="2" id="KW-1185">Reference proteome</keyword>
<gene>
    <name evidence="1" type="ORF">RS030_192768</name>
</gene>